<dbReference type="InterPro" id="IPR050231">
    <property type="entry name" value="Iron_ascorbate_oxido_reductase"/>
</dbReference>
<dbReference type="GO" id="GO:0046872">
    <property type="term" value="F:metal ion binding"/>
    <property type="evidence" value="ECO:0007669"/>
    <property type="project" value="UniProtKB-KW"/>
</dbReference>
<accession>A0A8J2T665</accession>
<dbReference type="Gene3D" id="2.60.120.330">
    <property type="entry name" value="B-lactam Antibiotic, Isopenicillin N Synthase, Chain"/>
    <property type="match status" value="1"/>
</dbReference>
<dbReference type="InterPro" id="IPR027443">
    <property type="entry name" value="IPNS-like_sf"/>
</dbReference>
<keyword evidence="1" id="KW-0560">Oxidoreductase</keyword>
<dbReference type="GO" id="GO:0016491">
    <property type="term" value="F:oxidoreductase activity"/>
    <property type="evidence" value="ECO:0007669"/>
    <property type="project" value="UniProtKB-KW"/>
</dbReference>
<dbReference type="AlphaFoldDB" id="A0A8J2T665"/>
<keyword evidence="1" id="KW-0408">Iron</keyword>
<dbReference type="EMBL" id="HG316456">
    <property type="protein sequence ID" value="CDF88803.1"/>
    <property type="molecule type" value="Genomic_DNA"/>
</dbReference>
<dbReference type="InterPro" id="IPR044861">
    <property type="entry name" value="IPNS-like_FE2OG_OXY"/>
</dbReference>
<keyword evidence="4" id="KW-1185">Reference proteome</keyword>
<dbReference type="InterPro" id="IPR005123">
    <property type="entry name" value="Oxoglu/Fe-dep_dioxygenase_dom"/>
</dbReference>
<protein>
    <submittedName>
        <fullName evidence="3">ZYBA0S03-02278g1_1</fullName>
    </submittedName>
</protein>
<gene>
    <name evidence="3" type="ORF">BN860_02278g</name>
</gene>
<evidence type="ECO:0000259" key="2">
    <source>
        <dbReference type="PROSITE" id="PS51471"/>
    </source>
</evidence>
<dbReference type="Proteomes" id="UP000019375">
    <property type="component" value="Unassembled WGS sequence"/>
</dbReference>
<feature type="domain" description="Fe2OG dioxygenase" evidence="2">
    <location>
        <begin position="172"/>
        <end position="292"/>
    </location>
</feature>
<dbReference type="Pfam" id="PF03171">
    <property type="entry name" value="2OG-FeII_Oxy"/>
    <property type="match status" value="1"/>
</dbReference>
<evidence type="ECO:0000313" key="4">
    <source>
        <dbReference type="Proteomes" id="UP000019375"/>
    </source>
</evidence>
<proteinExistence type="inferred from homology"/>
<evidence type="ECO:0000256" key="1">
    <source>
        <dbReference type="RuleBase" id="RU003682"/>
    </source>
</evidence>
<dbReference type="OrthoDB" id="288590at2759"/>
<dbReference type="PANTHER" id="PTHR47990">
    <property type="entry name" value="2-OXOGLUTARATE (2OG) AND FE(II)-DEPENDENT OXYGENASE SUPERFAMILY PROTEIN-RELATED"/>
    <property type="match status" value="1"/>
</dbReference>
<comment type="similarity">
    <text evidence="1">Belongs to the iron/ascorbate-dependent oxidoreductase family.</text>
</comment>
<sequence length="340" mass="38934">MQLSVIDISEPEDQILQPLLDAAANQGFLLVDGHNFTQKEVDELYAISEEFFTTTPHEEKMKYTIDSRNVGYTDFNNENLDARKGRDYKEAYNFCQINFVTGALNQNFNRSKNKFEPASADCMPAYFKKREIVVQNIVKKLHANAREIMRLLSLAMGVEDARFFVDQFDPEKPSPATFRLLHYPLIRNDNKAIQGDPNIRAGAHTDYGALTLLFQRQGEQGLQLLLDGENWMDVDFVATTHQGFAPPLVINFGDLLSYWTNGILKSTIHRVKFCPGETRNSDRYSIVFFVDPENTTKLLPVPSKLVREKQTREKEPIITSLEHLQKRLAETYENMPDSTA</sequence>
<keyword evidence="1" id="KW-0479">Metal-binding</keyword>
<dbReference type="PRINTS" id="PR00682">
    <property type="entry name" value="IPNSYNTHASE"/>
</dbReference>
<name>A0A8J2T665_ZYGB2</name>
<dbReference type="SUPFAM" id="SSF51197">
    <property type="entry name" value="Clavaminate synthase-like"/>
    <property type="match status" value="1"/>
</dbReference>
<dbReference type="InterPro" id="IPR026992">
    <property type="entry name" value="DIOX_N"/>
</dbReference>
<dbReference type="PROSITE" id="PS51471">
    <property type="entry name" value="FE2OG_OXY"/>
    <property type="match status" value="1"/>
</dbReference>
<dbReference type="GO" id="GO:0044283">
    <property type="term" value="P:small molecule biosynthetic process"/>
    <property type="evidence" value="ECO:0007669"/>
    <property type="project" value="UniProtKB-ARBA"/>
</dbReference>
<dbReference type="Pfam" id="PF14226">
    <property type="entry name" value="DIOX_N"/>
    <property type="match status" value="1"/>
</dbReference>
<organism evidence="3 4">
    <name type="scientific">Zygosaccharomyces bailii (strain CLIB 213 / ATCC 58445 / CBS 680 / BCRC 21525 / NBRC 1098 / NCYC 1416 / NRRL Y-2227)</name>
    <dbReference type="NCBI Taxonomy" id="1333698"/>
    <lineage>
        <taxon>Eukaryota</taxon>
        <taxon>Fungi</taxon>
        <taxon>Dikarya</taxon>
        <taxon>Ascomycota</taxon>
        <taxon>Saccharomycotina</taxon>
        <taxon>Saccharomycetes</taxon>
        <taxon>Saccharomycetales</taxon>
        <taxon>Saccharomycetaceae</taxon>
        <taxon>Zygosaccharomyces</taxon>
    </lineage>
</organism>
<reference evidence="4" key="1">
    <citation type="journal article" date="2013" name="Genome Announc.">
        <title>Genome sequence of the food spoilage yeast Zygosaccharomyces bailii CLIB 213(T).</title>
        <authorList>
            <person name="Galeote V."/>
            <person name="Bigey F."/>
            <person name="Devillers H."/>
            <person name="Neuveglise C."/>
            <person name="Dequin S."/>
        </authorList>
    </citation>
    <scope>NUCLEOTIDE SEQUENCE [LARGE SCALE GENOMIC DNA]</scope>
    <source>
        <strain evidence="4">CLIB 213 / ATCC 58445 / CBS 680 / CCRC 21525 / NBRC 1098 / NCYC 1416 / NRRL Y-2227</strain>
    </source>
</reference>
<evidence type="ECO:0000313" key="3">
    <source>
        <dbReference type="EMBL" id="CDF88803.1"/>
    </source>
</evidence>